<dbReference type="InterPro" id="IPR013783">
    <property type="entry name" value="Ig-like_fold"/>
</dbReference>
<dbReference type="Pfam" id="PF22544">
    <property type="entry name" value="HYDIN_VesB_CFA65-like_Ig"/>
    <property type="match status" value="1"/>
</dbReference>
<keyword evidence="5" id="KW-0966">Cell projection</keyword>
<organism evidence="9 10">
    <name type="scientific">Melipona quadrifasciata</name>
    <dbReference type="NCBI Taxonomy" id="166423"/>
    <lineage>
        <taxon>Eukaryota</taxon>
        <taxon>Metazoa</taxon>
        <taxon>Ecdysozoa</taxon>
        <taxon>Arthropoda</taxon>
        <taxon>Hexapoda</taxon>
        <taxon>Insecta</taxon>
        <taxon>Pterygota</taxon>
        <taxon>Neoptera</taxon>
        <taxon>Endopterygota</taxon>
        <taxon>Hymenoptera</taxon>
        <taxon>Apocrita</taxon>
        <taxon>Aculeata</taxon>
        <taxon>Apoidea</taxon>
        <taxon>Anthophila</taxon>
        <taxon>Apidae</taxon>
        <taxon>Melipona</taxon>
    </lineage>
</organism>
<dbReference type="Proteomes" id="UP000053105">
    <property type="component" value="Unassembled WGS sequence"/>
</dbReference>
<dbReference type="GO" id="GO:0005930">
    <property type="term" value="C:axoneme"/>
    <property type="evidence" value="ECO:0007669"/>
    <property type="project" value="TreeGrafter"/>
</dbReference>
<dbReference type="GO" id="GO:0003341">
    <property type="term" value="P:cilium movement"/>
    <property type="evidence" value="ECO:0007669"/>
    <property type="project" value="TreeGrafter"/>
</dbReference>
<dbReference type="InterPro" id="IPR058536">
    <property type="entry name" value="Ig_CFAP65_4th"/>
</dbReference>
<reference evidence="9 10" key="1">
    <citation type="submission" date="2015-07" db="EMBL/GenBank/DDBJ databases">
        <title>The genome of Melipona quadrifasciata.</title>
        <authorList>
            <person name="Pan H."/>
            <person name="Kapheim K."/>
        </authorList>
    </citation>
    <scope>NUCLEOTIDE SEQUENCE [LARGE SCALE GENOMIC DNA]</scope>
    <source>
        <strain evidence="9">0111107301</strain>
        <tissue evidence="9">Whole body</tissue>
    </source>
</reference>
<proteinExistence type="predicted"/>
<accession>A0A0M9A1Y4</accession>
<protein>
    <submittedName>
        <fullName evidence="9">Hydrocephalus-inducing protein like protein</fullName>
    </submittedName>
</protein>
<evidence type="ECO:0000256" key="1">
    <source>
        <dbReference type="ARBA" id="ARBA00004138"/>
    </source>
</evidence>
<dbReference type="PANTHER" id="PTHR23053:SF0">
    <property type="entry name" value="HYDROCEPHALUS-INDUCING PROTEIN HOMOLOG"/>
    <property type="match status" value="1"/>
</dbReference>
<dbReference type="GO" id="GO:1904158">
    <property type="term" value="P:axonemal central apparatus assembly"/>
    <property type="evidence" value="ECO:0007669"/>
    <property type="project" value="TreeGrafter"/>
</dbReference>
<dbReference type="Gene3D" id="2.60.40.10">
    <property type="entry name" value="Immunoglobulins"/>
    <property type="match status" value="10"/>
</dbReference>
<evidence type="ECO:0000313" key="10">
    <source>
        <dbReference type="Proteomes" id="UP000053105"/>
    </source>
</evidence>
<dbReference type="OrthoDB" id="442692at2759"/>
<evidence type="ECO:0000256" key="4">
    <source>
        <dbReference type="ARBA" id="ARBA00023069"/>
    </source>
</evidence>
<evidence type="ECO:0000256" key="3">
    <source>
        <dbReference type="ARBA" id="ARBA00022490"/>
    </source>
</evidence>
<keyword evidence="10" id="KW-1185">Reference proteome</keyword>
<evidence type="ECO:0000259" key="8">
    <source>
        <dbReference type="Pfam" id="PF24507"/>
    </source>
</evidence>
<dbReference type="STRING" id="166423.A0A0M9A1Y4"/>
<evidence type="ECO:0000259" key="7">
    <source>
        <dbReference type="Pfam" id="PF22544"/>
    </source>
</evidence>
<feature type="domain" description="HYDIN/VesB/CFA65-like Ig-like" evidence="7">
    <location>
        <begin position="136"/>
        <end position="228"/>
    </location>
</feature>
<evidence type="ECO:0000256" key="2">
    <source>
        <dbReference type="ARBA" id="ARBA00004496"/>
    </source>
</evidence>
<dbReference type="EMBL" id="KQ435792">
    <property type="protein sequence ID" value="KOX74283.1"/>
    <property type="molecule type" value="Genomic_DNA"/>
</dbReference>
<keyword evidence="3" id="KW-0963">Cytoplasm</keyword>
<evidence type="ECO:0000256" key="5">
    <source>
        <dbReference type="ARBA" id="ARBA00023273"/>
    </source>
</evidence>
<sequence length="1692" mass="192548">MKHMLMTTDEMTQYVLKWRAKFSLPLCLRTGAFNFEISPSIIVFQRFTSGNCLSVTLTVRNVTGVSRYLKCSYEPDPFFSVDFCGSNFSTMLAPGLSNSYKVKFMPERNQDYHYQLKLATDGGDFVVPVVAISSRAILDFPDQIEVPLTAVKIPSSKTIFVRNVGSAVAVFVLYTDNPCFRIEPSKGRIEEEESLQFTIHFLSNKSGDFEGNLFLEYESGEKVRIDLRSSAENCPIRIDRGSVRMEETFLGLSRSKILTIRNRSNYIVKYKWMQLESIEADNERKEHYRKLFHLVYESELNRCVDLAHYSVCTPDIHQLVYQRIYTDELESLTKETFQYNHVCFKFAQQEAEIWPQSSTEVTVFFYALEVGEVNSTAYLEVTGREDRIPLSLHGTGKGPVMQLNVLTINLENIYMCSVHNYEIIAVNKGHICGTLIYRAKPTDFGGTIDVTPPNLKLQPDEHKSFNLSFSSNHKGDFVERVDFVVKESLEVLSLHIKGCVICPTLHFDKDSLDFGTTAIGFSTRQEVRLHNLALIPVSFTITVLNDGDQAPLHHEDFAKAPRKPSFPSKPQEFQVVPMEGVVEAHDSLKIKRDSNDLQIIYTANIARVGQTVIQVDMWDSDSDPLTLPVIFCGAVPSLSIVPREITFRFCFVNFPYLRSFAVENNSDLDGYFYLMPQQVSDDSPMIYSLCNNQGYVKARQSKTVEVTIITKALGRHKITLNMLVMGDSSPSCITITCNGQGPVVSAEPSFLDFGTVNVLEEKTKEFQLINDSHIPTQFVASLTSEDSSWSVSPESGDLEPHESKTITVKLCLLNAGKYKNSVTLSIINSRTILVELEVTGYGCSVLFEPQIFPTFDWGLLFSHQQIDRTIALTNEGSRDYQVIWTTQPEVRFRRGQMLMPHTAKFHLQPLIINIPPGETRYVYCKLFWKVNECVVEKWYIFGQIQGVGKRELIGTSSFTVTLTEPQILFSKRRLTFRVDVCTDEDKLQQTDELLVTNQSKLDLNVQLSVKQPFHLVTAAEEHVQSMHIVLIDGATTKIRVFFFFDSNVQDRYSRNYSGVLRLEYQEHPNQDKIACKGYVNFPNLIIEPGDFVINCELGSSAEKILTLTNNGPVSVVYKFLWLADSIEIQRDTDIDPECCGCSSRREKLEADVPVAVPNETDEETHPSDRQEDGSGDGPLNTIPPPTNSPVSENQNVEIRVTEQSSEMNDCLISREEIREFLMPIVAPYFKKDEDLVVLESMRTDPPKGHYINEVLKIVPHEGTVLPYSVQHVHVGFHGFERLRIKATVVCEISRGPTERIHLLARADAIRYAFDTNVIDFGQQLFLEYSRKTFVLKNLCTIAFDYEINATEIVSNEAIERFDICPLIIQPNKGFVDAESVVEFYVNHLATRLGPISHRFQLEIGHLVPVVVEVTAYGAFPQVYPCVPREQLHQYHSIELEYSAIQSLTEGLVQNCVHLFQDMRYAIVEQTTHYTTKVINYGPWIAEMRMTMGKKKNYLERSGITVHFKKHSKLLVGNSAILHVSYGCTIPVTIKGTVTYPYVTVNTKFLDFEDVVVGECLALHILVKNEGLVDCEWEARLSDVHRKKHQKDPFCVEYDTNHCPPGHFEVVRVYFKPRKTCYVEAKLKIIVKMSLEMQIIALTGRGIEKSLNIIKPTIQFLPTVPFTDIQETVFTIENTCNYPVEFFWHHLDE</sequence>
<comment type="subcellular location">
    <subcellularLocation>
        <location evidence="1">Cell projection</location>
        <location evidence="1">Cilium</location>
    </subcellularLocation>
    <subcellularLocation>
        <location evidence="2">Cytoplasm</location>
    </subcellularLocation>
</comment>
<name>A0A0M9A1Y4_9HYME</name>
<evidence type="ECO:0000256" key="6">
    <source>
        <dbReference type="SAM" id="MobiDB-lite"/>
    </source>
</evidence>
<feature type="compositionally biased region" description="Basic and acidic residues" evidence="6">
    <location>
        <begin position="1163"/>
        <end position="1172"/>
    </location>
</feature>
<keyword evidence="4" id="KW-0969">Cilium</keyword>
<evidence type="ECO:0000313" key="9">
    <source>
        <dbReference type="EMBL" id="KOX74283.1"/>
    </source>
</evidence>
<dbReference type="InterPro" id="IPR053879">
    <property type="entry name" value="HYDIN_VesB_CFA65-like_Ig"/>
</dbReference>
<gene>
    <name evidence="9" type="ORF">WN51_00627</name>
</gene>
<dbReference type="PANTHER" id="PTHR23053">
    <property type="entry name" value="DLEC1 DELETED IN LUNG AND ESOPHAGEAL CANCER 1"/>
    <property type="match status" value="1"/>
</dbReference>
<dbReference type="Pfam" id="PF24507">
    <property type="entry name" value="Ig_CFAP65_4th"/>
    <property type="match status" value="1"/>
</dbReference>
<feature type="domain" description="CFAP65 fourth Ig-like" evidence="8">
    <location>
        <begin position="751"/>
        <end position="841"/>
    </location>
</feature>
<dbReference type="InterPro" id="IPR033305">
    <property type="entry name" value="Hydin-like"/>
</dbReference>
<feature type="region of interest" description="Disordered" evidence="6">
    <location>
        <begin position="1150"/>
        <end position="1194"/>
    </location>
</feature>